<sequence>MADIKDVKVVKNPSEELKAECRNWPVWESPAREFDWFYTETEMALIIEGEVEIFSQDGKESVKLEAGDYAEFPEGLECRWNITKELKKHYEFK</sequence>
<dbReference type="PANTHER" id="PTHR33271:SF22">
    <property type="entry name" value="OS04G0445200 PROTEIN"/>
    <property type="match status" value="1"/>
</dbReference>
<dbReference type="KEGG" id="pbp:STSP1_02351"/>
<protein>
    <recommendedName>
        <fullName evidence="1">(S)-ureidoglycine aminohydrolase cupin domain-containing protein</fullName>
    </recommendedName>
</protein>
<evidence type="ECO:0000259" key="1">
    <source>
        <dbReference type="Pfam" id="PF05899"/>
    </source>
</evidence>
<evidence type="ECO:0000313" key="3">
    <source>
        <dbReference type="Proteomes" id="UP000193334"/>
    </source>
</evidence>
<dbReference type="SUPFAM" id="SSF51182">
    <property type="entry name" value="RmlC-like cupins"/>
    <property type="match status" value="1"/>
</dbReference>
<dbReference type="STRING" id="1941349.STSP1_02351"/>
<dbReference type="Pfam" id="PF05899">
    <property type="entry name" value="Cupin_3"/>
    <property type="match status" value="1"/>
</dbReference>
<dbReference type="RefSeq" id="WP_085756540.1">
    <property type="nucleotide sequence ID" value="NZ_CP021023.1"/>
</dbReference>
<dbReference type="InterPro" id="IPR011051">
    <property type="entry name" value="RmlC_Cupin_sf"/>
</dbReference>
<proteinExistence type="predicted"/>
<dbReference type="Proteomes" id="UP000193334">
    <property type="component" value="Chromosome"/>
</dbReference>
<accession>A0A1W6LQ48</accession>
<organism evidence="2 3">
    <name type="scientific">Sedimentisphaera salicampi</name>
    <dbReference type="NCBI Taxonomy" id="1941349"/>
    <lineage>
        <taxon>Bacteria</taxon>
        <taxon>Pseudomonadati</taxon>
        <taxon>Planctomycetota</taxon>
        <taxon>Phycisphaerae</taxon>
        <taxon>Sedimentisphaerales</taxon>
        <taxon>Sedimentisphaeraceae</taxon>
        <taxon>Sedimentisphaera</taxon>
    </lineage>
</organism>
<gene>
    <name evidence="2" type="ORF">STSP1_02351</name>
</gene>
<evidence type="ECO:0000313" key="2">
    <source>
        <dbReference type="EMBL" id="ARN57925.1"/>
    </source>
</evidence>
<dbReference type="Gene3D" id="2.60.120.10">
    <property type="entry name" value="Jelly Rolls"/>
    <property type="match status" value="1"/>
</dbReference>
<dbReference type="EMBL" id="CP021023">
    <property type="protein sequence ID" value="ARN57925.1"/>
    <property type="molecule type" value="Genomic_DNA"/>
</dbReference>
<name>A0A1W6LQ48_9BACT</name>
<dbReference type="CDD" id="cd02227">
    <property type="entry name" value="cupin_TM1112-like"/>
    <property type="match status" value="1"/>
</dbReference>
<dbReference type="PANTHER" id="PTHR33271">
    <property type="entry name" value="OS04G0445200 PROTEIN"/>
    <property type="match status" value="1"/>
</dbReference>
<dbReference type="InterPro" id="IPR014710">
    <property type="entry name" value="RmlC-like_jellyroll"/>
</dbReference>
<feature type="domain" description="(S)-ureidoglycine aminohydrolase cupin" evidence="1">
    <location>
        <begin position="20"/>
        <end position="90"/>
    </location>
</feature>
<keyword evidence="3" id="KW-1185">Reference proteome</keyword>
<dbReference type="AlphaFoldDB" id="A0A1W6LQ48"/>
<dbReference type="InterPro" id="IPR008579">
    <property type="entry name" value="UGlyAH_Cupin_dom"/>
</dbReference>
<reference evidence="3" key="1">
    <citation type="submission" date="2017-04" db="EMBL/GenBank/DDBJ databases">
        <title>Comparative genomics and description of representatives of a novel lineage of planctomycetes thriving in anoxic sediments.</title>
        <authorList>
            <person name="Spring S."/>
            <person name="Bunk B."/>
            <person name="Sproer C."/>
        </authorList>
    </citation>
    <scope>NUCLEOTIDE SEQUENCE [LARGE SCALE GENOMIC DNA]</scope>
    <source>
        <strain evidence="3">ST-PulAB-D4</strain>
    </source>
</reference>